<evidence type="ECO:0000313" key="2">
    <source>
        <dbReference type="EMBL" id="RDY05923.1"/>
    </source>
</evidence>
<proteinExistence type="predicted"/>
<comment type="caution">
    <text evidence="2">The sequence shown here is derived from an EMBL/GenBank/DDBJ whole genome shotgun (WGS) entry which is preliminary data.</text>
</comment>
<reference evidence="2" key="1">
    <citation type="submission" date="2018-05" db="EMBL/GenBank/DDBJ databases">
        <title>Draft genome of Mucuna pruriens seed.</title>
        <authorList>
            <person name="Nnadi N.E."/>
            <person name="Vos R."/>
            <person name="Hasami M.H."/>
            <person name="Devisetty U.K."/>
            <person name="Aguiy J.C."/>
        </authorList>
    </citation>
    <scope>NUCLEOTIDE SEQUENCE [LARGE SCALE GENOMIC DNA]</scope>
    <source>
        <strain evidence="2">JCA_2017</strain>
    </source>
</reference>
<dbReference type="InterPro" id="IPR013103">
    <property type="entry name" value="RVT_2"/>
</dbReference>
<evidence type="ECO:0000313" key="3">
    <source>
        <dbReference type="Proteomes" id="UP000257109"/>
    </source>
</evidence>
<feature type="domain" description="Reverse transcriptase Ty1/copia-type" evidence="1">
    <location>
        <begin position="102"/>
        <end position="241"/>
    </location>
</feature>
<dbReference type="Pfam" id="PF07727">
    <property type="entry name" value="RVT_2"/>
    <property type="match status" value="1"/>
</dbReference>
<protein>
    <recommendedName>
        <fullName evidence="1">Reverse transcriptase Ty1/copia-type domain-containing protein</fullName>
    </recommendedName>
</protein>
<evidence type="ECO:0000259" key="1">
    <source>
        <dbReference type="Pfam" id="PF07727"/>
    </source>
</evidence>
<dbReference type="STRING" id="157652.A0A371HT18"/>
<dbReference type="EMBL" id="QJKJ01001783">
    <property type="protein sequence ID" value="RDY05923.1"/>
    <property type="molecule type" value="Genomic_DNA"/>
</dbReference>
<dbReference type="AlphaFoldDB" id="A0A371HT18"/>
<name>A0A371HT18_MUCPR</name>
<dbReference type="Proteomes" id="UP000257109">
    <property type="component" value="Unassembled WGS sequence"/>
</dbReference>
<dbReference type="OrthoDB" id="1917367at2759"/>
<feature type="non-terminal residue" evidence="2">
    <location>
        <position position="1"/>
    </location>
</feature>
<keyword evidence="3" id="KW-1185">Reference proteome</keyword>
<organism evidence="2 3">
    <name type="scientific">Mucuna pruriens</name>
    <name type="common">Velvet bean</name>
    <name type="synonym">Dolichos pruriens</name>
    <dbReference type="NCBI Taxonomy" id="157652"/>
    <lineage>
        <taxon>Eukaryota</taxon>
        <taxon>Viridiplantae</taxon>
        <taxon>Streptophyta</taxon>
        <taxon>Embryophyta</taxon>
        <taxon>Tracheophyta</taxon>
        <taxon>Spermatophyta</taxon>
        <taxon>Magnoliopsida</taxon>
        <taxon>eudicotyledons</taxon>
        <taxon>Gunneridae</taxon>
        <taxon>Pentapetalae</taxon>
        <taxon>rosids</taxon>
        <taxon>fabids</taxon>
        <taxon>Fabales</taxon>
        <taxon>Fabaceae</taxon>
        <taxon>Papilionoideae</taxon>
        <taxon>50 kb inversion clade</taxon>
        <taxon>NPAAA clade</taxon>
        <taxon>indigoferoid/millettioid clade</taxon>
        <taxon>Phaseoleae</taxon>
        <taxon>Mucuna</taxon>
    </lineage>
</organism>
<gene>
    <name evidence="2" type="ORF">CR513_10178</name>
</gene>
<accession>A0A371HT18</accession>
<sequence>MKKKHEIGRKKKSLMISFHILKKVIKKLQYQMSFLFYLYHQLLQFMKPHLPKGVQKYVDETEIINDLFCLFVDSEPLTFDESMEDKRWRQVMKEEIKAIKKNDNWELSNLPKGHEVIGVKWVFKIKKNAKEEVERYKARLVAKGYKQQHGVYYDEVFAPVTCMETIRLLISVAAQMGWGVFQKLAFLNGYLEKNVYVEQPMGFAIKGQEEKVLKLKKALYDLKQALRAGIVSLTSTFKTMGLFVDNISMLFMLKKLIMVIFS</sequence>